<dbReference type="Proteomes" id="UP001165679">
    <property type="component" value="Unassembled WGS sequence"/>
</dbReference>
<dbReference type="PROSITE" id="PS00211">
    <property type="entry name" value="ABC_TRANSPORTER_1"/>
    <property type="match status" value="1"/>
</dbReference>
<feature type="domain" description="ABC transporter" evidence="6">
    <location>
        <begin position="5"/>
        <end position="249"/>
    </location>
</feature>
<dbReference type="InterPro" id="IPR050319">
    <property type="entry name" value="ABC_transp_ATP-bind"/>
</dbReference>
<dbReference type="GO" id="GO:0005886">
    <property type="term" value="C:plasma membrane"/>
    <property type="evidence" value="ECO:0007669"/>
    <property type="project" value="UniProtKB-SubCell"/>
</dbReference>
<evidence type="ECO:0000313" key="7">
    <source>
        <dbReference type="EMBL" id="MCW3474577.1"/>
    </source>
</evidence>
<keyword evidence="5 7" id="KW-0067">ATP-binding</keyword>
<evidence type="ECO:0000256" key="4">
    <source>
        <dbReference type="ARBA" id="ARBA00022741"/>
    </source>
</evidence>
<dbReference type="InterPro" id="IPR027417">
    <property type="entry name" value="P-loop_NTPase"/>
</dbReference>
<evidence type="ECO:0000256" key="3">
    <source>
        <dbReference type="ARBA" id="ARBA00022448"/>
    </source>
</evidence>
<evidence type="ECO:0000313" key="8">
    <source>
        <dbReference type="Proteomes" id="UP001165679"/>
    </source>
</evidence>
<reference evidence="7" key="1">
    <citation type="submission" date="2022-09" db="EMBL/GenBank/DDBJ databases">
        <title>Rhodovastum sp. nov. RN2-1 isolated from soil in Seongnam, South Korea.</title>
        <authorList>
            <person name="Le N.T."/>
        </authorList>
    </citation>
    <scope>NUCLEOTIDE SEQUENCE</scope>
    <source>
        <strain evidence="7">RN2-1</strain>
    </source>
</reference>
<keyword evidence="4" id="KW-0547">Nucleotide-binding</keyword>
<dbReference type="InterPro" id="IPR003439">
    <property type="entry name" value="ABC_transporter-like_ATP-bd"/>
</dbReference>
<protein>
    <submittedName>
        <fullName evidence="7">ATP-binding cassette domain-containing protein</fullName>
    </submittedName>
</protein>
<dbReference type="NCBIfam" id="TIGR01727">
    <property type="entry name" value="oligo_HPY"/>
    <property type="match status" value="1"/>
</dbReference>
<dbReference type="Gene3D" id="3.40.50.300">
    <property type="entry name" value="P-loop containing nucleotide triphosphate hydrolases"/>
    <property type="match status" value="1"/>
</dbReference>
<evidence type="ECO:0000259" key="6">
    <source>
        <dbReference type="PROSITE" id="PS50893"/>
    </source>
</evidence>
<sequence>MSAVLEITDLAVHFPGRGGAPIRAVDGVSFHIAPGETLGLVGESGCGKSTVSNTVVGLLAPTRGSVRVLGTELAGANRRTLRAVRARVQMVFQDPVTSLNPRMTVGAAVGEPLLVRGVARGAALRDRVAALLEEVGLRPDHAGRYPHQFSGGQRQRIVIARALALRPALLVCDEPVSALDVSVRAQILNLLVELQARLGMSSLFVSHDLAVVRHVCDRVAVMYLGCLAELAPREALYAAPRHPYTRALLAAVPEPDPAVQRAKPRVPLSGEIPSPAAPPAGCRFHTRCPMAVDICRQKVPEWRKVGESMVACHLAE</sequence>
<organism evidence="7 8">
    <name type="scientific">Limobrevibacterium gyesilva</name>
    <dbReference type="NCBI Taxonomy" id="2991712"/>
    <lineage>
        <taxon>Bacteria</taxon>
        <taxon>Pseudomonadati</taxon>
        <taxon>Pseudomonadota</taxon>
        <taxon>Alphaproteobacteria</taxon>
        <taxon>Acetobacterales</taxon>
        <taxon>Acetobacteraceae</taxon>
        <taxon>Limobrevibacterium</taxon>
    </lineage>
</organism>
<dbReference type="GO" id="GO:0016887">
    <property type="term" value="F:ATP hydrolysis activity"/>
    <property type="evidence" value="ECO:0007669"/>
    <property type="project" value="InterPro"/>
</dbReference>
<dbReference type="PANTHER" id="PTHR43776">
    <property type="entry name" value="TRANSPORT ATP-BINDING PROTEIN"/>
    <property type="match status" value="1"/>
</dbReference>
<gene>
    <name evidence="7" type="ORF">OL599_08260</name>
</gene>
<dbReference type="CDD" id="cd03257">
    <property type="entry name" value="ABC_NikE_OppD_transporters"/>
    <property type="match status" value="1"/>
</dbReference>
<dbReference type="GO" id="GO:0015833">
    <property type="term" value="P:peptide transport"/>
    <property type="evidence" value="ECO:0007669"/>
    <property type="project" value="InterPro"/>
</dbReference>
<dbReference type="AlphaFoldDB" id="A0AA41YLP8"/>
<reference evidence="7" key="2">
    <citation type="submission" date="2022-10" db="EMBL/GenBank/DDBJ databases">
        <authorList>
            <person name="Trinh H.N."/>
        </authorList>
    </citation>
    <scope>NUCLEOTIDE SEQUENCE</scope>
    <source>
        <strain evidence="7">RN2-1</strain>
    </source>
</reference>
<comment type="caution">
    <text evidence="7">The sequence shown here is derived from an EMBL/GenBank/DDBJ whole genome shotgun (WGS) entry which is preliminary data.</text>
</comment>
<evidence type="ECO:0000256" key="2">
    <source>
        <dbReference type="ARBA" id="ARBA00005417"/>
    </source>
</evidence>
<dbReference type="SUPFAM" id="SSF52540">
    <property type="entry name" value="P-loop containing nucleoside triphosphate hydrolases"/>
    <property type="match status" value="1"/>
</dbReference>
<dbReference type="PANTHER" id="PTHR43776:SF7">
    <property type="entry name" value="D,D-DIPEPTIDE TRANSPORT ATP-BINDING PROTEIN DDPF-RELATED"/>
    <property type="match status" value="1"/>
</dbReference>
<accession>A0AA41YLP8</accession>
<keyword evidence="3" id="KW-0813">Transport</keyword>
<dbReference type="InterPro" id="IPR003593">
    <property type="entry name" value="AAA+_ATPase"/>
</dbReference>
<dbReference type="GO" id="GO:0055085">
    <property type="term" value="P:transmembrane transport"/>
    <property type="evidence" value="ECO:0007669"/>
    <property type="project" value="UniProtKB-ARBA"/>
</dbReference>
<dbReference type="PROSITE" id="PS50893">
    <property type="entry name" value="ABC_TRANSPORTER_2"/>
    <property type="match status" value="1"/>
</dbReference>
<dbReference type="Pfam" id="PF00005">
    <property type="entry name" value="ABC_tran"/>
    <property type="match status" value="1"/>
</dbReference>
<dbReference type="InterPro" id="IPR013563">
    <property type="entry name" value="Oligopep_ABC_C"/>
</dbReference>
<dbReference type="RefSeq" id="WP_264713218.1">
    <property type="nucleotide sequence ID" value="NZ_JAPDNT010000004.1"/>
</dbReference>
<comment type="similarity">
    <text evidence="2">Belongs to the ABC transporter superfamily.</text>
</comment>
<dbReference type="InterPro" id="IPR017871">
    <property type="entry name" value="ABC_transporter-like_CS"/>
</dbReference>
<dbReference type="EMBL" id="JAPDNT010000004">
    <property type="protein sequence ID" value="MCW3474577.1"/>
    <property type="molecule type" value="Genomic_DNA"/>
</dbReference>
<dbReference type="SMART" id="SM00382">
    <property type="entry name" value="AAA"/>
    <property type="match status" value="1"/>
</dbReference>
<keyword evidence="8" id="KW-1185">Reference proteome</keyword>
<comment type="subcellular location">
    <subcellularLocation>
        <location evidence="1">Cell inner membrane</location>
        <topology evidence="1">Peripheral membrane protein</topology>
    </subcellularLocation>
</comment>
<dbReference type="GO" id="GO:0005524">
    <property type="term" value="F:ATP binding"/>
    <property type="evidence" value="ECO:0007669"/>
    <property type="project" value="UniProtKB-KW"/>
</dbReference>
<proteinExistence type="inferred from homology"/>
<evidence type="ECO:0000256" key="5">
    <source>
        <dbReference type="ARBA" id="ARBA00022840"/>
    </source>
</evidence>
<evidence type="ECO:0000256" key="1">
    <source>
        <dbReference type="ARBA" id="ARBA00004417"/>
    </source>
</evidence>
<dbReference type="Pfam" id="PF08352">
    <property type="entry name" value="oligo_HPY"/>
    <property type="match status" value="1"/>
</dbReference>
<name>A0AA41YLP8_9PROT</name>
<dbReference type="FunFam" id="3.40.50.300:FF:000016">
    <property type="entry name" value="Oligopeptide ABC transporter ATP-binding component"/>
    <property type="match status" value="1"/>
</dbReference>